<sequence length="77" mass="7979">MGRDCRTGTGAFTTRFLPDARDRAVDDPFGAGLRAAGFVDAGRLAAALGAGFFFWGGVAAKVVAESKAVTMAAVRQR</sequence>
<evidence type="ECO:0000313" key="1">
    <source>
        <dbReference type="EMBL" id="ADC35878.1"/>
    </source>
</evidence>
<dbReference type="EMBL" id="GU260703">
    <property type="protein sequence ID" value="ADC35878.1"/>
    <property type="molecule type" value="Genomic_DNA"/>
</dbReference>
<protein>
    <submittedName>
        <fullName evidence="1">Uncharacterized protein</fullName>
    </submittedName>
</protein>
<dbReference type="AlphaFoldDB" id="E3T6D4"/>
<accession>E3T6D4</accession>
<reference evidence="1" key="2">
    <citation type="journal article" date="2010" name="Appl. Environ. Microbiol.">
        <title>Comparative analysis of acidobacterial genomic fragments from terrestrial and aquatic metagenomic libraries, with emphasis on acidobacteria subdivision 6.</title>
        <authorList>
            <person name="Kielak A.M."/>
            <person name="van Veen J.A."/>
            <person name="Kowalchuk G.A."/>
        </authorList>
    </citation>
    <scope>NUCLEOTIDE SEQUENCE</scope>
</reference>
<reference evidence="1" key="1">
    <citation type="submission" date="2009-12" db="EMBL/GenBank/DDBJ databases">
        <authorList>
            <person name="Kielak A."/>
            <person name="van Veen J.A."/>
            <person name="Kowalchuk G.A."/>
        </authorList>
    </citation>
    <scope>NUCLEOTIDE SEQUENCE</scope>
</reference>
<proteinExistence type="predicted"/>
<name>E3T6D4_9BACT</name>
<organism evidence="1">
    <name type="scientific">uncultured bacterium 246</name>
    <dbReference type="NCBI Taxonomy" id="698384"/>
    <lineage>
        <taxon>Bacteria</taxon>
        <taxon>environmental samples</taxon>
    </lineage>
</organism>